<dbReference type="OrthoDB" id="5195881at2"/>
<keyword evidence="3" id="KW-1185">Reference proteome</keyword>
<accession>D3PXX7</accession>
<evidence type="ECO:0000313" key="3">
    <source>
        <dbReference type="Proteomes" id="UP000000844"/>
    </source>
</evidence>
<evidence type="ECO:0008006" key="4">
    <source>
        <dbReference type="Google" id="ProtNLM"/>
    </source>
</evidence>
<evidence type="ECO:0000256" key="1">
    <source>
        <dbReference type="SAM" id="SignalP"/>
    </source>
</evidence>
<dbReference type="EMBL" id="CP001778">
    <property type="protein sequence ID" value="ADD45306.1"/>
    <property type="molecule type" value="Genomic_DNA"/>
</dbReference>
<protein>
    <recommendedName>
        <fullName evidence="4">Lipoprotein</fullName>
    </recommendedName>
</protein>
<keyword evidence="1" id="KW-0732">Signal</keyword>
<dbReference type="PROSITE" id="PS51257">
    <property type="entry name" value="PROKAR_LIPOPROTEIN"/>
    <property type="match status" value="1"/>
</dbReference>
<feature type="chain" id="PRO_5039020863" description="Lipoprotein" evidence="1">
    <location>
        <begin position="22"/>
        <end position="192"/>
    </location>
</feature>
<name>D3PXX7_STANL</name>
<evidence type="ECO:0000313" key="2">
    <source>
        <dbReference type="EMBL" id="ADD45306.1"/>
    </source>
</evidence>
<dbReference type="HOGENOM" id="CLU_1414407_0_0_11"/>
<gene>
    <name evidence="2" type="ordered locus">Snas_5676</name>
</gene>
<dbReference type="AlphaFoldDB" id="D3PXX7"/>
<proteinExistence type="predicted"/>
<organism evidence="2 3">
    <name type="scientific">Stackebrandtia nassauensis (strain DSM 44728 / CIP 108903 / NRRL B-16338 / NBRC 102104 / LLR-40K-21)</name>
    <dbReference type="NCBI Taxonomy" id="446470"/>
    <lineage>
        <taxon>Bacteria</taxon>
        <taxon>Bacillati</taxon>
        <taxon>Actinomycetota</taxon>
        <taxon>Actinomycetes</taxon>
        <taxon>Glycomycetales</taxon>
        <taxon>Glycomycetaceae</taxon>
        <taxon>Stackebrandtia</taxon>
    </lineage>
</organism>
<dbReference type="RefSeq" id="WP_013020877.1">
    <property type="nucleotide sequence ID" value="NC_013947.1"/>
</dbReference>
<dbReference type="STRING" id="446470.Snas_5676"/>
<dbReference type="KEGG" id="sna:Snas_5676"/>
<dbReference type="Proteomes" id="UP000000844">
    <property type="component" value="Chromosome"/>
</dbReference>
<sequence length="192" mass="21170">MSGKFGRFRRGVAITFIGVLAAGLAACTGDNGSNGDKDSEGGAKPLAVEYDVPEGFKENKDMKPITPLAKNHEVKYFSLDGKESESIFVASYVIDVDTTDLDRDELLELVRQYDDKVDNQGKGDPYAAVANGHPGFHKWTKQATKTGDEQFITYDAEYFFEGKRMVQVGCQYKDQEAEIAKACRTVLGSLEF</sequence>
<reference evidence="2 3" key="1">
    <citation type="journal article" date="2009" name="Stand. Genomic Sci.">
        <title>Complete genome sequence of Stackebrandtia nassauensis type strain (LLR-40K-21).</title>
        <authorList>
            <person name="Munk C."/>
            <person name="Lapidus A."/>
            <person name="Copeland A."/>
            <person name="Jando M."/>
            <person name="Mayilraj S."/>
            <person name="Glavina Del Rio T."/>
            <person name="Nolan M."/>
            <person name="Chen F."/>
            <person name="Lucas S."/>
            <person name="Tice H."/>
            <person name="Cheng J.F."/>
            <person name="Han C."/>
            <person name="Detter J.C."/>
            <person name="Bruce D."/>
            <person name="Goodwin L."/>
            <person name="Chain P."/>
            <person name="Pitluck S."/>
            <person name="Goker M."/>
            <person name="Ovchinikova G."/>
            <person name="Pati A."/>
            <person name="Ivanova N."/>
            <person name="Mavromatis K."/>
            <person name="Chen A."/>
            <person name="Palaniappan K."/>
            <person name="Land M."/>
            <person name="Hauser L."/>
            <person name="Chang Y.J."/>
            <person name="Jeffries C.D."/>
            <person name="Bristow J."/>
            <person name="Eisen J.A."/>
            <person name="Markowitz V."/>
            <person name="Hugenholtz P."/>
            <person name="Kyrpides N.C."/>
            <person name="Klenk H.P."/>
        </authorList>
    </citation>
    <scope>NUCLEOTIDE SEQUENCE [LARGE SCALE GENOMIC DNA]</scope>
    <source>
        <strain evidence="3">DSM 44728 / CIP 108903 / NRRL B-16338 / NBRC 102104 / LLR-40K-21</strain>
    </source>
</reference>
<feature type="signal peptide" evidence="1">
    <location>
        <begin position="1"/>
        <end position="21"/>
    </location>
</feature>